<dbReference type="Proteomes" id="UP001152130">
    <property type="component" value="Unassembled WGS sequence"/>
</dbReference>
<feature type="compositionally biased region" description="Polar residues" evidence="8">
    <location>
        <begin position="334"/>
        <end position="350"/>
    </location>
</feature>
<feature type="compositionally biased region" description="Polar residues" evidence="8">
    <location>
        <begin position="264"/>
        <end position="275"/>
    </location>
</feature>
<keyword evidence="6" id="KW-0963">Cytoplasm</keyword>
<dbReference type="SMART" id="SM01312">
    <property type="entry name" value="RTC4"/>
    <property type="match status" value="1"/>
</dbReference>
<dbReference type="InterPro" id="IPR028094">
    <property type="entry name" value="RTC4_C"/>
</dbReference>
<feature type="domain" description="Restriction of telomere capping protein 4 C-terminal" evidence="9">
    <location>
        <begin position="436"/>
        <end position="551"/>
    </location>
</feature>
<reference evidence="10" key="1">
    <citation type="submission" date="2022-10" db="EMBL/GenBank/DDBJ databases">
        <title>Fusarium specimens isolated from Avocado Roots.</title>
        <authorList>
            <person name="Stajich J."/>
            <person name="Roper C."/>
            <person name="Heimlech-Rivalta G."/>
        </authorList>
    </citation>
    <scope>NUCLEOTIDE SEQUENCE</scope>
    <source>
        <strain evidence="10">CF00143</strain>
    </source>
</reference>
<keyword evidence="7" id="KW-0539">Nucleus</keyword>
<feature type="compositionally biased region" description="Polar residues" evidence="8">
    <location>
        <begin position="172"/>
        <end position="181"/>
    </location>
</feature>
<evidence type="ECO:0000313" key="11">
    <source>
        <dbReference type="Proteomes" id="UP001152130"/>
    </source>
</evidence>
<dbReference type="Pfam" id="PF14474">
    <property type="entry name" value="RTC4"/>
    <property type="match status" value="1"/>
</dbReference>
<dbReference type="PANTHER" id="PTHR41391">
    <property type="entry name" value="RESTRICTION OF TELOMERE CAPPING PROTEIN 4"/>
    <property type="match status" value="1"/>
</dbReference>
<dbReference type="EMBL" id="JAPDHF010000015">
    <property type="protein sequence ID" value="KAJ4008491.1"/>
    <property type="molecule type" value="Genomic_DNA"/>
</dbReference>
<sequence>MSRVLGLSRNQRPKPLLSTFSGNKRKLEKEVEDDAPPMSTDDEDEDEEPPSVADLKLKPSGPKKETLPDSDDSEAEAPARGDIKRSNFSTSSTSKSRKGASSKNGKNGSKPSTAENIDRESSPSKKRKTNSDSENDKASQFLDQRGFTKSTMSRKKNKGTWTYSKVVAARASQVSGSSQGSETKKGKGTRSDGKTMNKRHEDDDLLNSSPFETETAFKPVARELLSPEESGPKKGMLPVPADDFGSPKKAIKTRIVLPKREDLSSGSTSTPQKPRSSGLGVMQAPKHYEQKQRKKKARQEERSPIPEYKPATFVNPVALDSSFDLGSGNTNVLSSPIISDLDQLSDTGSDNMPPENEENPQDKMTQCPWCGDAVSEQSLKDYSKGKRLNVQMQTRFCAKHKKETAMDTWRERGYPHIDWERLEERLKDHQHYLSKIVDGKTSHYRNVLAEKIRTGQARSLKKEGDLNPGYYGPRGCKLMCDYLVEEFGESLKEKATQDRVIAGRGSAAFIQVVLVAELAVQLIMEDMNVSPGDAREIMEESKTLGELLHEEV</sequence>
<evidence type="ECO:0000256" key="3">
    <source>
        <dbReference type="ARBA" id="ARBA00004496"/>
    </source>
</evidence>
<accession>A0A9W8PIV7</accession>
<feature type="region of interest" description="Disordered" evidence="8">
    <location>
        <begin position="1"/>
        <end position="309"/>
    </location>
</feature>
<comment type="caution">
    <text evidence="10">The sequence shown here is derived from an EMBL/GenBank/DDBJ whole genome shotgun (WGS) entry which is preliminary data.</text>
</comment>
<dbReference type="PANTHER" id="PTHR41391:SF1">
    <property type="entry name" value="RESTRICTION OF TELOMERE CAPPING PROTEIN 4"/>
    <property type="match status" value="1"/>
</dbReference>
<proteinExistence type="inferred from homology"/>
<feature type="compositionally biased region" description="Basic and acidic residues" evidence="8">
    <location>
        <begin position="182"/>
        <end position="202"/>
    </location>
</feature>
<feature type="compositionally biased region" description="Basic and acidic residues" evidence="8">
    <location>
        <begin position="116"/>
        <end position="137"/>
    </location>
</feature>
<dbReference type="OrthoDB" id="128308at2759"/>
<keyword evidence="11" id="KW-1185">Reference proteome</keyword>
<dbReference type="GO" id="GO:0005634">
    <property type="term" value="C:nucleus"/>
    <property type="evidence" value="ECO:0007669"/>
    <property type="project" value="UniProtKB-SubCell"/>
</dbReference>
<name>A0A9W8PIV7_9HYPO</name>
<organism evidence="10 11">
    <name type="scientific">Fusarium irregulare</name>
    <dbReference type="NCBI Taxonomy" id="2494466"/>
    <lineage>
        <taxon>Eukaryota</taxon>
        <taxon>Fungi</taxon>
        <taxon>Dikarya</taxon>
        <taxon>Ascomycota</taxon>
        <taxon>Pezizomycotina</taxon>
        <taxon>Sordariomycetes</taxon>
        <taxon>Hypocreomycetidae</taxon>
        <taxon>Hypocreales</taxon>
        <taxon>Nectriaceae</taxon>
        <taxon>Fusarium</taxon>
        <taxon>Fusarium incarnatum-equiseti species complex</taxon>
    </lineage>
</organism>
<evidence type="ECO:0000256" key="2">
    <source>
        <dbReference type="ARBA" id="ARBA00004123"/>
    </source>
</evidence>
<evidence type="ECO:0000256" key="5">
    <source>
        <dbReference type="ARBA" id="ARBA00015162"/>
    </source>
</evidence>
<feature type="region of interest" description="Disordered" evidence="8">
    <location>
        <begin position="334"/>
        <end position="366"/>
    </location>
</feature>
<gene>
    <name evidence="10" type="ORF">NW766_009485</name>
</gene>
<comment type="subcellular location">
    <subcellularLocation>
        <location evidence="3">Cytoplasm</location>
    </subcellularLocation>
    <subcellularLocation>
        <location evidence="2">Nucleus</location>
    </subcellularLocation>
</comment>
<comment type="function">
    <text evidence="1">May be involved in a process influencing telomere capping.</text>
</comment>
<evidence type="ECO:0000256" key="6">
    <source>
        <dbReference type="ARBA" id="ARBA00022490"/>
    </source>
</evidence>
<evidence type="ECO:0000256" key="4">
    <source>
        <dbReference type="ARBA" id="ARBA00009461"/>
    </source>
</evidence>
<feature type="compositionally biased region" description="Acidic residues" evidence="8">
    <location>
        <begin position="30"/>
        <end position="49"/>
    </location>
</feature>
<evidence type="ECO:0000313" key="10">
    <source>
        <dbReference type="EMBL" id="KAJ4008491.1"/>
    </source>
</evidence>
<evidence type="ECO:0000256" key="8">
    <source>
        <dbReference type="SAM" id="MobiDB-lite"/>
    </source>
</evidence>
<dbReference type="InterPro" id="IPR039024">
    <property type="entry name" value="RTC4"/>
</dbReference>
<dbReference type="AlphaFoldDB" id="A0A9W8PIV7"/>
<dbReference type="GO" id="GO:0005737">
    <property type="term" value="C:cytoplasm"/>
    <property type="evidence" value="ECO:0007669"/>
    <property type="project" value="UniProtKB-SubCell"/>
</dbReference>
<evidence type="ECO:0000259" key="9">
    <source>
        <dbReference type="SMART" id="SM01312"/>
    </source>
</evidence>
<protein>
    <recommendedName>
        <fullName evidence="5">Restriction of telomere capping protein 4</fullName>
    </recommendedName>
</protein>
<feature type="compositionally biased region" description="Low complexity" evidence="8">
    <location>
        <begin position="101"/>
        <end position="110"/>
    </location>
</feature>
<evidence type="ECO:0000256" key="7">
    <source>
        <dbReference type="ARBA" id="ARBA00023242"/>
    </source>
</evidence>
<comment type="similarity">
    <text evidence="4">Belongs to the RTC4 family.</text>
</comment>
<evidence type="ECO:0000256" key="1">
    <source>
        <dbReference type="ARBA" id="ARBA00002738"/>
    </source>
</evidence>